<evidence type="ECO:0000313" key="2">
    <source>
        <dbReference type="Proteomes" id="UP000179441"/>
    </source>
</evidence>
<evidence type="ECO:0000313" key="1">
    <source>
        <dbReference type="EMBL" id="OHU75650.1"/>
    </source>
</evidence>
<comment type="caution">
    <text evidence="1">The sequence shown here is derived from an EMBL/GenBank/DDBJ whole genome shotgun (WGS) entry which is preliminary data.</text>
</comment>
<sequence length="96" mass="10445">MEQGTEISCNHLDPAGGQIDQPNRVDLLQIADIAASATGAAFNPRQGDGTVQTQYLRKLEPVMYRRQAGSITSYGLKMHPWNSKTKAAYPWVAALG</sequence>
<proteinExistence type="predicted"/>
<name>A0A1S1LXK8_MYCCH</name>
<dbReference type="AlphaFoldDB" id="A0A1S1LXK8"/>
<gene>
    <name evidence="1" type="ORF">BKG84_28120</name>
</gene>
<protein>
    <submittedName>
        <fullName evidence="1">Uncharacterized protein</fullName>
    </submittedName>
</protein>
<dbReference type="EMBL" id="MLIS01000292">
    <property type="protein sequence ID" value="OHU75650.1"/>
    <property type="molecule type" value="Genomic_DNA"/>
</dbReference>
<dbReference type="Proteomes" id="UP000179441">
    <property type="component" value="Unassembled WGS sequence"/>
</dbReference>
<keyword evidence="2" id="KW-1185">Reference proteome</keyword>
<organism evidence="1 2">
    <name type="scientific">Mycobacteroides chelonae</name>
    <name type="common">Mycobacterium chelonae</name>
    <dbReference type="NCBI Taxonomy" id="1774"/>
    <lineage>
        <taxon>Bacteria</taxon>
        <taxon>Bacillati</taxon>
        <taxon>Actinomycetota</taxon>
        <taxon>Actinomycetes</taxon>
        <taxon>Mycobacteriales</taxon>
        <taxon>Mycobacteriaceae</taxon>
        <taxon>Mycobacteroides</taxon>
    </lineage>
</organism>
<reference evidence="1 2" key="1">
    <citation type="submission" date="2016-10" db="EMBL/GenBank/DDBJ databases">
        <title>Evaluation of Human, Veterinary and Environmental Mycobacterium chelonae Isolates by Core Genome Phylogenomic Analysis, Targeted Gene Comparison, and Anti-microbial Susceptibility Patterns: A Tale of Mistaken Identities.</title>
        <authorList>
            <person name="Fogelson S.B."/>
            <person name="Camus A.C."/>
            <person name="Lorenz W."/>
            <person name="Vasireddy R."/>
            <person name="Vasireddy S."/>
            <person name="Smith T."/>
            <person name="Brown-Elliott B.A."/>
            <person name="Wallace R.J.Jr."/>
            <person name="Hasan N.A."/>
            <person name="Reischl U."/>
            <person name="Sanchez S."/>
        </authorList>
    </citation>
    <scope>NUCLEOTIDE SEQUENCE [LARGE SCALE GENOMIC DNA]</scope>
    <source>
        <strain evidence="1 2">15518</strain>
    </source>
</reference>
<accession>A0A1S1LXK8</accession>